<organism evidence="6 7">
    <name type="scientific">Ranitomeya imitator</name>
    <name type="common">mimic poison frog</name>
    <dbReference type="NCBI Taxonomy" id="111125"/>
    <lineage>
        <taxon>Eukaryota</taxon>
        <taxon>Metazoa</taxon>
        <taxon>Chordata</taxon>
        <taxon>Craniata</taxon>
        <taxon>Vertebrata</taxon>
        <taxon>Euteleostomi</taxon>
        <taxon>Amphibia</taxon>
        <taxon>Batrachia</taxon>
        <taxon>Anura</taxon>
        <taxon>Neobatrachia</taxon>
        <taxon>Hyloidea</taxon>
        <taxon>Dendrobatidae</taxon>
        <taxon>Dendrobatinae</taxon>
        <taxon>Ranitomeya</taxon>
    </lineage>
</organism>
<feature type="domain" description="FAS1" evidence="5">
    <location>
        <begin position="102"/>
        <end position="235"/>
    </location>
</feature>
<evidence type="ECO:0000313" key="6">
    <source>
        <dbReference type="EMBL" id="CAJ0931527.1"/>
    </source>
</evidence>
<gene>
    <name evidence="6" type="ORF">RIMI_LOCUS4736605</name>
</gene>
<dbReference type="PROSITE" id="PS50213">
    <property type="entry name" value="FAS1"/>
    <property type="match status" value="2"/>
</dbReference>
<proteinExistence type="predicted"/>
<accession>A0ABN9L6D3</accession>
<keyword evidence="7" id="KW-1185">Reference proteome</keyword>
<keyword evidence="2" id="KW-0472">Membrane</keyword>
<protein>
    <recommendedName>
        <fullName evidence="5">FAS1 domain-containing protein</fullName>
    </recommendedName>
</protein>
<keyword evidence="4" id="KW-0325">Glycoprotein</keyword>
<comment type="subcellular location">
    <subcellularLocation>
        <location evidence="1">Membrane</location>
    </subcellularLocation>
</comment>
<sequence length="473" mass="52385">MEGALKIQQNVYIEALARDSLIHKHNFIKNGLLSPVHETRSRCVCHEGEIGDGKNCYGNLLYEMQKLNIDDLKMRKQPGALRLFGEAKFDGFTFLRHGSFYTQNLSQVGSHTLPLSLLGYFHTSVGIRPLELRRAEIPTLALLAPHNGCSGCILRRIRCPIETEAKQLCKVHIIPGQYMARDLTKIGNLWTISGETLEFSQLDFMKSSEPAKTYTFVKKDLPAINGVFHVIDKLITSPAVETIGNPQMTIGDILATTEIFSRFQTMLENCDLPPILHGPGSFTAFVPTNEAVDSLRDGRLIYLFTEAKHKLLELVKYHISSVAAVTVDRLITMPQVMTSSNEVIKINVTENGRILFGNKGIPLMHSDIVASNGIIHVLDGIFIPSTILPILPARCNETVEEVVQTTCSTCDSILPCPDGSTDQGTIDRGCLYEDHGTITKGCARNCSRSRIVSIAMIRNRFSLNTFITAPQDG</sequence>
<feature type="domain" description="FAS1" evidence="5">
    <location>
        <begin position="247"/>
        <end position="382"/>
    </location>
</feature>
<dbReference type="Pfam" id="PF02469">
    <property type="entry name" value="Fasciclin"/>
    <property type="match status" value="2"/>
</dbReference>
<dbReference type="PANTHER" id="PTHR24038:SF8">
    <property type="entry name" value="STABILIN-1"/>
    <property type="match status" value="1"/>
</dbReference>
<comment type="caution">
    <text evidence="6">The sequence shown here is derived from an EMBL/GenBank/DDBJ whole genome shotgun (WGS) entry which is preliminary data.</text>
</comment>
<dbReference type="InterPro" id="IPR036378">
    <property type="entry name" value="FAS1_dom_sf"/>
</dbReference>
<evidence type="ECO:0000256" key="2">
    <source>
        <dbReference type="ARBA" id="ARBA00023136"/>
    </source>
</evidence>
<reference evidence="6" key="1">
    <citation type="submission" date="2023-07" db="EMBL/GenBank/DDBJ databases">
        <authorList>
            <person name="Stuckert A."/>
        </authorList>
    </citation>
    <scope>NUCLEOTIDE SEQUENCE</scope>
</reference>
<name>A0ABN9L6D3_9NEOB</name>
<evidence type="ECO:0000256" key="3">
    <source>
        <dbReference type="ARBA" id="ARBA00023157"/>
    </source>
</evidence>
<dbReference type="SUPFAM" id="SSF82153">
    <property type="entry name" value="FAS1 domain"/>
    <property type="match status" value="2"/>
</dbReference>
<evidence type="ECO:0000259" key="5">
    <source>
        <dbReference type="PROSITE" id="PS50213"/>
    </source>
</evidence>
<dbReference type="SMART" id="SM00554">
    <property type="entry name" value="FAS1"/>
    <property type="match status" value="2"/>
</dbReference>
<evidence type="ECO:0000256" key="4">
    <source>
        <dbReference type="ARBA" id="ARBA00023180"/>
    </source>
</evidence>
<dbReference type="Proteomes" id="UP001176940">
    <property type="component" value="Unassembled WGS sequence"/>
</dbReference>
<evidence type="ECO:0000313" key="7">
    <source>
        <dbReference type="Proteomes" id="UP001176940"/>
    </source>
</evidence>
<dbReference type="Gene3D" id="2.30.180.10">
    <property type="entry name" value="FAS1 domain"/>
    <property type="match status" value="2"/>
</dbReference>
<dbReference type="InterPro" id="IPR000782">
    <property type="entry name" value="FAS1_domain"/>
</dbReference>
<dbReference type="EMBL" id="CAUEEQ010007776">
    <property type="protein sequence ID" value="CAJ0931527.1"/>
    <property type="molecule type" value="Genomic_DNA"/>
</dbReference>
<evidence type="ECO:0000256" key="1">
    <source>
        <dbReference type="ARBA" id="ARBA00004370"/>
    </source>
</evidence>
<keyword evidence="3" id="KW-1015">Disulfide bond</keyword>
<dbReference type="PANTHER" id="PTHR24038">
    <property type="entry name" value="STABILIN"/>
    <property type="match status" value="1"/>
</dbReference>